<keyword evidence="2" id="KW-0805">Transcription regulation</keyword>
<comment type="similarity">
    <text evidence="1">Belongs to the sigma-70 factor family.</text>
</comment>
<keyword evidence="4" id="KW-0238">DNA-binding</keyword>
<dbReference type="SUPFAM" id="SSF88659">
    <property type="entry name" value="Sigma3 and sigma4 domains of RNA polymerase sigma factors"/>
    <property type="match status" value="2"/>
</dbReference>
<dbReference type="Gene3D" id="1.10.601.10">
    <property type="entry name" value="RNA Polymerase Primary Sigma Factor"/>
    <property type="match status" value="1"/>
</dbReference>
<dbReference type="InterPro" id="IPR000943">
    <property type="entry name" value="RNA_pol_sigma70"/>
</dbReference>
<dbReference type="PRINTS" id="PR00046">
    <property type="entry name" value="SIGMA70FCT"/>
</dbReference>
<dbReference type="InterPro" id="IPR013325">
    <property type="entry name" value="RNA_pol_sigma_r2"/>
</dbReference>
<dbReference type="InterPro" id="IPR014284">
    <property type="entry name" value="RNA_pol_sigma-70_dom"/>
</dbReference>
<dbReference type="GO" id="GO:0016987">
    <property type="term" value="F:sigma factor activity"/>
    <property type="evidence" value="ECO:0007669"/>
    <property type="project" value="UniProtKB-KW"/>
</dbReference>
<dbReference type="GO" id="GO:0003677">
    <property type="term" value="F:DNA binding"/>
    <property type="evidence" value="ECO:0007669"/>
    <property type="project" value="UniProtKB-KW"/>
</dbReference>
<dbReference type="InterPro" id="IPR007630">
    <property type="entry name" value="RNA_pol_sigma70_r4"/>
</dbReference>
<name>A0A7S1TET0_9RHOD</name>
<accession>A0A7S1TET0</accession>
<dbReference type="NCBIfam" id="TIGR02937">
    <property type="entry name" value="sigma70-ECF"/>
    <property type="match status" value="1"/>
</dbReference>
<protein>
    <recommendedName>
        <fullName evidence="6">RNA polymerase sigma-70 domain-containing protein</fullName>
    </recommendedName>
</protein>
<dbReference type="InterPro" id="IPR050239">
    <property type="entry name" value="Sigma-70_RNA_pol_init_factors"/>
</dbReference>
<feature type="domain" description="RNA polymerase sigma-70" evidence="6">
    <location>
        <begin position="161"/>
        <end position="174"/>
    </location>
</feature>
<dbReference type="InterPro" id="IPR007624">
    <property type="entry name" value="RNA_pol_sigma70_r3"/>
</dbReference>
<dbReference type="Pfam" id="PF04542">
    <property type="entry name" value="Sigma70_r2"/>
    <property type="match status" value="1"/>
</dbReference>
<evidence type="ECO:0000256" key="1">
    <source>
        <dbReference type="ARBA" id="ARBA00007788"/>
    </source>
</evidence>
<sequence>MAFQCGGCWVGSQRTISGQTCGRRGWRPVMVVKTAMVENGRGRRGTMVVVHAPEGARWKEGSTVVVDAVNETKAEWVAEDPENWDQLQRLIRQARVAEELEREMGRRPQDAEVADRLGITSSELVKNRRSDSIVREDLVSSNIGLVWHIAKKYRGFSSRLDLIQEGCVGLVVAADKFDASKGVPFSNFAGIWIRAYITRALASHSRLIRIPEHRYREVLKMRRAIAEFTRKNSRCPSSEEVTRELNISVGKLNELTRVARLLDIFSIDRGFIDGLDLDGHDVLPSSESPVSDVGRSLAISLIDKVFARVLRPREREVLKLRYGLVDGEEHSLTSIAARYNISKQRVSKIASTALAKLRRQPDIASLSTLLEDE</sequence>
<keyword evidence="3" id="KW-0731">Sigma factor</keyword>
<dbReference type="PROSITE" id="PS00715">
    <property type="entry name" value="SIGMA70_1"/>
    <property type="match status" value="1"/>
</dbReference>
<evidence type="ECO:0000256" key="2">
    <source>
        <dbReference type="ARBA" id="ARBA00023015"/>
    </source>
</evidence>
<evidence type="ECO:0000256" key="3">
    <source>
        <dbReference type="ARBA" id="ARBA00023082"/>
    </source>
</evidence>
<evidence type="ECO:0000256" key="5">
    <source>
        <dbReference type="ARBA" id="ARBA00023163"/>
    </source>
</evidence>
<dbReference type="InterPro" id="IPR036388">
    <property type="entry name" value="WH-like_DNA-bd_sf"/>
</dbReference>
<dbReference type="Pfam" id="PF04545">
    <property type="entry name" value="Sigma70_r4"/>
    <property type="match status" value="1"/>
</dbReference>
<evidence type="ECO:0000259" key="6">
    <source>
        <dbReference type="PROSITE" id="PS00715"/>
    </source>
</evidence>
<proteinExistence type="inferred from homology"/>
<gene>
    <name evidence="7" type="ORF">CCAE0312_LOCUS6700</name>
</gene>
<dbReference type="PANTHER" id="PTHR30603:SF47">
    <property type="entry name" value="RNA POLYMERASE SIGMA FACTOR SIGD, CHLOROPLASTIC"/>
    <property type="match status" value="1"/>
</dbReference>
<dbReference type="InterPro" id="IPR007627">
    <property type="entry name" value="RNA_pol_sigma70_r2"/>
</dbReference>
<dbReference type="CDD" id="cd06171">
    <property type="entry name" value="Sigma70_r4"/>
    <property type="match status" value="1"/>
</dbReference>
<dbReference type="PANTHER" id="PTHR30603">
    <property type="entry name" value="RNA POLYMERASE SIGMA FACTOR RPO"/>
    <property type="match status" value="1"/>
</dbReference>
<organism evidence="7">
    <name type="scientific">Compsopogon caeruleus</name>
    <dbReference type="NCBI Taxonomy" id="31354"/>
    <lineage>
        <taxon>Eukaryota</taxon>
        <taxon>Rhodophyta</taxon>
        <taxon>Compsopogonophyceae</taxon>
        <taxon>Compsopogonales</taxon>
        <taxon>Compsopogonaceae</taxon>
        <taxon>Compsopogon</taxon>
    </lineage>
</organism>
<evidence type="ECO:0000256" key="4">
    <source>
        <dbReference type="ARBA" id="ARBA00023125"/>
    </source>
</evidence>
<reference evidence="7" key="1">
    <citation type="submission" date="2021-01" db="EMBL/GenBank/DDBJ databases">
        <authorList>
            <person name="Corre E."/>
            <person name="Pelletier E."/>
            <person name="Niang G."/>
            <person name="Scheremetjew M."/>
            <person name="Finn R."/>
            <person name="Kale V."/>
            <person name="Holt S."/>
            <person name="Cochrane G."/>
            <person name="Meng A."/>
            <person name="Brown T."/>
            <person name="Cohen L."/>
        </authorList>
    </citation>
    <scope>NUCLEOTIDE SEQUENCE</scope>
    <source>
        <strain evidence="7">SAG 36.94</strain>
    </source>
</reference>
<dbReference type="EMBL" id="HBGH01012074">
    <property type="protein sequence ID" value="CAD9234611.1"/>
    <property type="molecule type" value="Transcribed_RNA"/>
</dbReference>
<dbReference type="Pfam" id="PF04539">
    <property type="entry name" value="Sigma70_r3"/>
    <property type="match status" value="1"/>
</dbReference>
<dbReference type="GO" id="GO:0006352">
    <property type="term" value="P:DNA-templated transcription initiation"/>
    <property type="evidence" value="ECO:0007669"/>
    <property type="project" value="InterPro"/>
</dbReference>
<dbReference type="AlphaFoldDB" id="A0A7S1TET0"/>
<dbReference type="InterPro" id="IPR013324">
    <property type="entry name" value="RNA_pol_sigma_r3/r4-like"/>
</dbReference>
<dbReference type="SUPFAM" id="SSF88946">
    <property type="entry name" value="Sigma2 domain of RNA polymerase sigma factors"/>
    <property type="match status" value="1"/>
</dbReference>
<dbReference type="Gene3D" id="1.10.10.10">
    <property type="entry name" value="Winged helix-like DNA-binding domain superfamily/Winged helix DNA-binding domain"/>
    <property type="match status" value="2"/>
</dbReference>
<keyword evidence="5" id="KW-0804">Transcription</keyword>
<evidence type="ECO:0000313" key="7">
    <source>
        <dbReference type="EMBL" id="CAD9234611.1"/>
    </source>
</evidence>